<proteinExistence type="predicted"/>
<dbReference type="OrthoDB" id="9776731at2"/>
<evidence type="ECO:0000256" key="4">
    <source>
        <dbReference type="ARBA" id="ARBA00023154"/>
    </source>
</evidence>
<gene>
    <name evidence="7" type="ORF">CL176_06270</name>
</gene>
<dbReference type="KEGG" id="abae:CL176_06270"/>
<sequence>MLTHLKHLIAAKGDKLVAYRRYLHQHPELSWEEYEITDWLASQLDALGIPYQRLDRTGLVGEIKGSQPGKTILLRADIDGLPVTENTTHNFPSKRPGKMHACGHDAHMAMLLVALEALNEINDNLQGHVRFLFQPAEEVGQGAKYALSQGVTEGVSNVFGIHIWSPLPTGKISGHRGPQWTAADHFTIRFIGKGGHASEPENTVDSAVMAAQFISNAQAIVAREVNPQQPAVVTIGKVNTVDGAFNIISEETVIEGTVRTFHQEARDVVERAMHSYAEHIAAMYGGQADVNYDRILDAVVNEEQSSDLLLEIVERQFGQEAIAEEKLIMASEDFGFYTTQAPGAFAAVGCGNVAKGAHYSHHNARFDIDEDALVYGAILHASYAYAYLKQDKF</sequence>
<dbReference type="InterPro" id="IPR017439">
    <property type="entry name" value="Amidohydrolase"/>
</dbReference>
<dbReference type="GO" id="GO:0009085">
    <property type="term" value="P:lysine biosynthetic process"/>
    <property type="evidence" value="ECO:0007669"/>
    <property type="project" value="UniProtKB-KW"/>
</dbReference>
<feature type="binding site" evidence="5">
    <location>
        <position position="162"/>
    </location>
    <ligand>
        <name>Mn(2+)</name>
        <dbReference type="ChEBI" id="CHEBI:29035"/>
        <label>2</label>
    </ligand>
</feature>
<dbReference type="FunFam" id="3.30.70.360:FF:000001">
    <property type="entry name" value="N-acetyldiaminopimelate deacetylase"/>
    <property type="match status" value="1"/>
</dbReference>
<keyword evidence="5" id="KW-0464">Manganese</keyword>
<protein>
    <submittedName>
        <fullName evidence="7">Peptidase M20</fullName>
    </submittedName>
</protein>
<keyword evidence="3" id="KW-0220">Diaminopimelate biosynthesis</keyword>
<keyword evidence="4" id="KW-0457">Lysine biosynthesis</keyword>
<keyword evidence="5" id="KW-0479">Metal-binding</keyword>
<dbReference type="SUPFAM" id="SSF55031">
    <property type="entry name" value="Bacterial exopeptidase dimerisation domain"/>
    <property type="match status" value="1"/>
</dbReference>
<dbReference type="InterPro" id="IPR011650">
    <property type="entry name" value="Peptidase_M20_dimer"/>
</dbReference>
<keyword evidence="8" id="KW-1185">Reference proteome</keyword>
<evidence type="ECO:0000313" key="8">
    <source>
        <dbReference type="Proteomes" id="UP000263232"/>
    </source>
</evidence>
<accession>A0A347WKM5</accession>
<feature type="binding site" evidence="5">
    <location>
        <position position="138"/>
    </location>
    <ligand>
        <name>Mn(2+)</name>
        <dbReference type="ChEBI" id="CHEBI:29035"/>
        <label>2</label>
    </ligand>
</feature>
<evidence type="ECO:0000313" key="7">
    <source>
        <dbReference type="EMBL" id="AXY25632.1"/>
    </source>
</evidence>
<feature type="binding site" evidence="5">
    <location>
        <position position="104"/>
    </location>
    <ligand>
        <name>Mn(2+)</name>
        <dbReference type="ChEBI" id="CHEBI:29035"/>
        <label>2</label>
    </ligand>
</feature>
<dbReference type="PANTHER" id="PTHR11014:SF63">
    <property type="entry name" value="METALLOPEPTIDASE, PUTATIVE (AFU_ORTHOLOGUE AFUA_6G09600)-RELATED"/>
    <property type="match status" value="1"/>
</dbReference>
<dbReference type="PIRSF" id="PIRSF005962">
    <property type="entry name" value="Pept_M20D_amidohydro"/>
    <property type="match status" value="1"/>
</dbReference>
<evidence type="ECO:0000256" key="1">
    <source>
        <dbReference type="ARBA" id="ARBA00022605"/>
    </source>
</evidence>
<dbReference type="EMBL" id="CP023434">
    <property type="protein sequence ID" value="AXY25632.1"/>
    <property type="molecule type" value="Genomic_DNA"/>
</dbReference>
<keyword evidence="2" id="KW-0378">Hydrolase</keyword>
<reference evidence="7 8" key="1">
    <citation type="submission" date="2017-09" db="EMBL/GenBank/DDBJ databases">
        <title>Complete genome sequence of Oxytococcus suis strain ZY16052.</title>
        <authorList>
            <person name="Li F."/>
        </authorList>
    </citation>
    <scope>NUCLEOTIDE SEQUENCE [LARGE SCALE GENOMIC DNA]</scope>
    <source>
        <strain evidence="7 8">ZY16052</strain>
    </source>
</reference>
<evidence type="ECO:0000259" key="6">
    <source>
        <dbReference type="Pfam" id="PF07687"/>
    </source>
</evidence>
<dbReference type="GO" id="GO:0046872">
    <property type="term" value="F:metal ion binding"/>
    <property type="evidence" value="ECO:0007669"/>
    <property type="project" value="UniProtKB-KW"/>
</dbReference>
<evidence type="ECO:0000256" key="2">
    <source>
        <dbReference type="ARBA" id="ARBA00022801"/>
    </source>
</evidence>
<dbReference type="Gene3D" id="3.40.630.10">
    <property type="entry name" value="Zn peptidases"/>
    <property type="match status" value="1"/>
</dbReference>
<dbReference type="InterPro" id="IPR036264">
    <property type="entry name" value="Bact_exopeptidase_dim_dom"/>
</dbReference>
<feature type="domain" description="Peptidase M20 dimerisation" evidence="6">
    <location>
        <begin position="186"/>
        <end position="281"/>
    </location>
</feature>
<feature type="binding site" evidence="5">
    <location>
        <position position="362"/>
    </location>
    <ligand>
        <name>Mn(2+)</name>
        <dbReference type="ChEBI" id="CHEBI:29035"/>
        <label>2</label>
    </ligand>
</feature>
<dbReference type="PANTHER" id="PTHR11014">
    <property type="entry name" value="PEPTIDASE M20 FAMILY MEMBER"/>
    <property type="match status" value="1"/>
</dbReference>
<dbReference type="NCBIfam" id="TIGR01891">
    <property type="entry name" value="amidohydrolases"/>
    <property type="match status" value="1"/>
</dbReference>
<dbReference type="RefSeq" id="WP_118990535.1">
    <property type="nucleotide sequence ID" value="NZ_CP023434.1"/>
</dbReference>
<dbReference type="Pfam" id="PF07687">
    <property type="entry name" value="M20_dimer"/>
    <property type="match status" value="1"/>
</dbReference>
<dbReference type="Gene3D" id="3.30.70.360">
    <property type="match status" value="1"/>
</dbReference>
<dbReference type="GO" id="GO:0019877">
    <property type="term" value="P:diaminopimelate biosynthetic process"/>
    <property type="evidence" value="ECO:0007669"/>
    <property type="project" value="UniProtKB-KW"/>
</dbReference>
<name>A0A347WKM5_9LACT</name>
<dbReference type="Pfam" id="PF01546">
    <property type="entry name" value="Peptidase_M20"/>
    <property type="match status" value="1"/>
</dbReference>
<dbReference type="InterPro" id="IPR002933">
    <property type="entry name" value="Peptidase_M20"/>
</dbReference>
<evidence type="ECO:0000256" key="3">
    <source>
        <dbReference type="ARBA" id="ARBA00022915"/>
    </source>
</evidence>
<dbReference type="SUPFAM" id="SSF53187">
    <property type="entry name" value="Zn-dependent exopeptidases"/>
    <property type="match status" value="1"/>
</dbReference>
<keyword evidence="1" id="KW-0028">Amino-acid biosynthesis</keyword>
<dbReference type="AlphaFoldDB" id="A0A347WKM5"/>
<feature type="binding site" evidence="5">
    <location>
        <position position="102"/>
    </location>
    <ligand>
        <name>Mn(2+)</name>
        <dbReference type="ChEBI" id="CHEBI:29035"/>
        <label>2</label>
    </ligand>
</feature>
<evidence type="ECO:0000256" key="5">
    <source>
        <dbReference type="PIRSR" id="PIRSR005962-1"/>
    </source>
</evidence>
<comment type="cofactor">
    <cofactor evidence="5">
        <name>Mn(2+)</name>
        <dbReference type="ChEBI" id="CHEBI:29035"/>
    </cofactor>
    <text evidence="5">The Mn(2+) ion enhances activity.</text>
</comment>
<dbReference type="GO" id="GO:0050118">
    <property type="term" value="F:N-acetyldiaminopimelate deacetylase activity"/>
    <property type="evidence" value="ECO:0007669"/>
    <property type="project" value="UniProtKB-ARBA"/>
</dbReference>
<dbReference type="Proteomes" id="UP000263232">
    <property type="component" value="Chromosome"/>
</dbReference>
<organism evidence="7 8">
    <name type="scientific">Suicoccus acidiformans</name>
    <dbReference type="NCBI Taxonomy" id="2036206"/>
    <lineage>
        <taxon>Bacteria</taxon>
        <taxon>Bacillati</taxon>
        <taxon>Bacillota</taxon>
        <taxon>Bacilli</taxon>
        <taxon>Lactobacillales</taxon>
        <taxon>Aerococcaceae</taxon>
        <taxon>Suicoccus</taxon>
    </lineage>
</organism>